<gene>
    <name evidence="4" type="ORF">Vretimale_895</name>
</gene>
<name>A0A8J4G2Y8_9CHLO</name>
<evidence type="ECO:0000313" key="4">
    <source>
        <dbReference type="EMBL" id="GIL94664.1"/>
    </source>
</evidence>
<protein>
    <submittedName>
        <fullName evidence="4">Uncharacterized protein</fullName>
    </submittedName>
</protein>
<proteinExistence type="predicted"/>
<feature type="coiled-coil region" evidence="1">
    <location>
        <begin position="55"/>
        <end position="85"/>
    </location>
</feature>
<evidence type="ECO:0000313" key="5">
    <source>
        <dbReference type="Proteomes" id="UP000722791"/>
    </source>
</evidence>
<sequence>MSSGSGDSNNVISTFISGDGNNTIQIIIALLASSVGFIVAVVNSIAAYFRDKKHMEELAAQERRFEAFKKELEDKQRRLVRFENVQELMKQYKKPLLQSAFDLQARLANQIKSNFLYQFARKGNDRDRDYARLNMAYVISEFLGWLEVIRQEIVFIVGAGNQTSNLNLIIDAIKFQFTGETPVQGNGRLGDMATETNWQVLQLYAGELRAIGEVMIKERSYDENHLGSNLSVIGYAEFVRRLTAEPPSESDDLPAWMASKEKLQQEILSPLLSYIDRLMMLDNDSAPKYRIAILQVLLCKLIDVLDDAVPYEIGPEYNLENGEEPRYISRDFRLTPLVKYLSRPQLKWLAEQRFMEKVTEVHHHAWEDWYNRLHELPEEDRDIYVRLAFPGFREDTHRDRAGKPVMQNDREQKLGKDGFPGAFPPRQPRVREAWWWSALSPDDHRLWYHEALMKGGRVPPNSNPHKHGGGQNQKAAARWSLALLRNRGKNVPAAGAHVAVRPEPTQHPQQYGNGGAAGTGNSGPTILTAPSVQQLRTTGTSNSPSGSRVMTPLQVQVGSSNLRSSAGISS</sequence>
<feature type="compositionally biased region" description="Gly residues" evidence="2">
    <location>
        <begin position="512"/>
        <end position="521"/>
    </location>
</feature>
<dbReference type="AlphaFoldDB" id="A0A8J4G2Y8"/>
<reference evidence="4" key="1">
    <citation type="journal article" date="2021" name="Proc. Natl. Acad. Sci. U.S.A.">
        <title>Three genomes in the algal genus Volvox reveal the fate of a haploid sex-determining region after a transition to homothallism.</title>
        <authorList>
            <person name="Yamamoto K."/>
            <person name="Hamaji T."/>
            <person name="Kawai-Toyooka H."/>
            <person name="Matsuzaki R."/>
            <person name="Takahashi F."/>
            <person name="Nishimura Y."/>
            <person name="Kawachi M."/>
            <person name="Noguchi H."/>
            <person name="Minakuchi Y."/>
            <person name="Umen J.G."/>
            <person name="Toyoda A."/>
            <person name="Nozaki H."/>
        </authorList>
    </citation>
    <scope>NUCLEOTIDE SEQUENCE</scope>
    <source>
        <strain evidence="4">NIES-3785</strain>
    </source>
</reference>
<feature type="compositionally biased region" description="Polar residues" evidence="2">
    <location>
        <begin position="524"/>
        <end position="551"/>
    </location>
</feature>
<evidence type="ECO:0000256" key="1">
    <source>
        <dbReference type="SAM" id="Coils"/>
    </source>
</evidence>
<dbReference type="EMBL" id="BNCQ01000001">
    <property type="protein sequence ID" value="GIL94664.1"/>
    <property type="molecule type" value="Genomic_DNA"/>
</dbReference>
<feature type="region of interest" description="Disordered" evidence="2">
    <location>
        <begin position="504"/>
        <end position="551"/>
    </location>
</feature>
<dbReference type="OrthoDB" id="531190at2759"/>
<evidence type="ECO:0000256" key="3">
    <source>
        <dbReference type="SAM" id="Phobius"/>
    </source>
</evidence>
<comment type="caution">
    <text evidence="4">The sequence shown here is derived from an EMBL/GenBank/DDBJ whole genome shotgun (WGS) entry which is preliminary data.</text>
</comment>
<accession>A0A8J4G2Y8</accession>
<keyword evidence="3" id="KW-1133">Transmembrane helix</keyword>
<keyword evidence="3" id="KW-0472">Membrane</keyword>
<feature type="transmembrane region" description="Helical" evidence="3">
    <location>
        <begin position="24"/>
        <end position="49"/>
    </location>
</feature>
<evidence type="ECO:0000256" key="2">
    <source>
        <dbReference type="SAM" id="MobiDB-lite"/>
    </source>
</evidence>
<organism evidence="4 5">
    <name type="scientific">Volvox reticuliferus</name>
    <dbReference type="NCBI Taxonomy" id="1737510"/>
    <lineage>
        <taxon>Eukaryota</taxon>
        <taxon>Viridiplantae</taxon>
        <taxon>Chlorophyta</taxon>
        <taxon>core chlorophytes</taxon>
        <taxon>Chlorophyceae</taxon>
        <taxon>CS clade</taxon>
        <taxon>Chlamydomonadales</taxon>
        <taxon>Volvocaceae</taxon>
        <taxon>Volvox</taxon>
    </lineage>
</organism>
<dbReference type="Proteomes" id="UP000722791">
    <property type="component" value="Unassembled WGS sequence"/>
</dbReference>
<keyword evidence="1" id="KW-0175">Coiled coil</keyword>
<keyword evidence="3" id="KW-0812">Transmembrane</keyword>